<sequence length="115" mass="12967">GKPTIGVLRADTLPLHRAENVSVLLLSLFPVLDDSMYPASHRRDYRGYFPGLRSNPSQLGISNRIDQTMVLHGLLHDVCHVKPKKQGRQSEFDVEIKSTLPPRTLSPTKALIQWQ</sequence>
<dbReference type="Proteomes" id="UP000265520">
    <property type="component" value="Unassembled WGS sequence"/>
</dbReference>
<dbReference type="EMBL" id="LXQA010269265">
    <property type="protein sequence ID" value="MCI39599.1"/>
    <property type="molecule type" value="Genomic_DNA"/>
</dbReference>
<feature type="non-terminal residue" evidence="1">
    <location>
        <position position="1"/>
    </location>
</feature>
<evidence type="ECO:0000313" key="2">
    <source>
        <dbReference type="Proteomes" id="UP000265520"/>
    </source>
</evidence>
<name>A0A392RTA7_9FABA</name>
<dbReference type="AlphaFoldDB" id="A0A392RTA7"/>
<comment type="caution">
    <text evidence="1">The sequence shown here is derived from an EMBL/GenBank/DDBJ whole genome shotgun (WGS) entry which is preliminary data.</text>
</comment>
<reference evidence="1 2" key="1">
    <citation type="journal article" date="2018" name="Front. Plant Sci.">
        <title>Red Clover (Trifolium pratense) and Zigzag Clover (T. medium) - A Picture of Genomic Similarities and Differences.</title>
        <authorList>
            <person name="Dluhosova J."/>
            <person name="Istvanek J."/>
            <person name="Nedelnik J."/>
            <person name="Repkova J."/>
        </authorList>
    </citation>
    <scope>NUCLEOTIDE SEQUENCE [LARGE SCALE GENOMIC DNA]</scope>
    <source>
        <strain evidence="2">cv. 10/8</strain>
        <tissue evidence="1">Leaf</tissue>
    </source>
</reference>
<evidence type="ECO:0000313" key="1">
    <source>
        <dbReference type="EMBL" id="MCI39599.1"/>
    </source>
</evidence>
<keyword evidence="2" id="KW-1185">Reference proteome</keyword>
<proteinExistence type="predicted"/>
<protein>
    <submittedName>
        <fullName evidence="1">Uncharacterized protein</fullName>
    </submittedName>
</protein>
<accession>A0A392RTA7</accession>
<organism evidence="1 2">
    <name type="scientific">Trifolium medium</name>
    <dbReference type="NCBI Taxonomy" id="97028"/>
    <lineage>
        <taxon>Eukaryota</taxon>
        <taxon>Viridiplantae</taxon>
        <taxon>Streptophyta</taxon>
        <taxon>Embryophyta</taxon>
        <taxon>Tracheophyta</taxon>
        <taxon>Spermatophyta</taxon>
        <taxon>Magnoliopsida</taxon>
        <taxon>eudicotyledons</taxon>
        <taxon>Gunneridae</taxon>
        <taxon>Pentapetalae</taxon>
        <taxon>rosids</taxon>
        <taxon>fabids</taxon>
        <taxon>Fabales</taxon>
        <taxon>Fabaceae</taxon>
        <taxon>Papilionoideae</taxon>
        <taxon>50 kb inversion clade</taxon>
        <taxon>NPAAA clade</taxon>
        <taxon>Hologalegina</taxon>
        <taxon>IRL clade</taxon>
        <taxon>Trifolieae</taxon>
        <taxon>Trifolium</taxon>
    </lineage>
</organism>